<dbReference type="Gene3D" id="3.40.50.1240">
    <property type="entry name" value="Phosphoglycerate mutase-like"/>
    <property type="match status" value="1"/>
</dbReference>
<evidence type="ECO:0000256" key="3">
    <source>
        <dbReference type="SAM" id="SignalP"/>
    </source>
</evidence>
<dbReference type="InterPro" id="IPR029033">
    <property type="entry name" value="His_PPase_superfam"/>
</dbReference>
<sequence length="503" mass="56951">MKCRSAKVWVLYLVALANVNIDADAAPNNSSGDAQEVPAATTPAAKPWDFVHPAGYDYCEAPFPVPSEYKPVPKADLKFVQMIFRHGDRTAITMMPKEEHEWNVCNHNLDTNIYSEANEHHHLPRNYGVSLQQRINMPSGPRSFAHAMYKGNCVPGQLTDKGKEMQVRLGKSIRSIYVDNLKFLAPNYQTGSIHLRSTHVWRTKNSAQSLISGLYPAGHWPPNTYLPLNTNPEYIETMYPNLPVCPPIRKLIGKLYNETVWRKFTKSQQPFEKRLRQFTGTEESHLYPEIKSWHHWLDIMQTRKCHKKALPCKANPKTGKRDLAEKDGGMLCATPEDAEKAVINSSYNIFHMKRDGEHAEAYLRLAAGSFFNDLMTELESVVSSLTTSPGNSTAPAGQHCRLRSRGHKFSMYSAHDDTVSSVLGMLKADDKNMAWPPYSSNMLIELWRKQSGDFVVRAIYNGQVLTLKPGNQWCDLNGCDVNKYLKHINKFVPEDLEKECGAL</sequence>
<evidence type="ECO:0000256" key="2">
    <source>
        <dbReference type="ARBA" id="ARBA00022801"/>
    </source>
</evidence>
<dbReference type="SUPFAM" id="SSF53254">
    <property type="entry name" value="Phosphoglycerate mutase-like"/>
    <property type="match status" value="1"/>
</dbReference>
<feature type="signal peptide" evidence="3">
    <location>
        <begin position="1"/>
        <end position="25"/>
    </location>
</feature>
<evidence type="ECO:0000256" key="1">
    <source>
        <dbReference type="ARBA" id="ARBA00005375"/>
    </source>
</evidence>
<dbReference type="InterPro" id="IPR050645">
    <property type="entry name" value="Histidine_acid_phosphatase"/>
</dbReference>
<dbReference type="InterPro" id="IPR033379">
    <property type="entry name" value="Acid_Pase_AS"/>
</dbReference>
<comment type="similarity">
    <text evidence="1">Belongs to the histidine acid phosphatase family.</text>
</comment>
<dbReference type="PROSITE" id="PS00616">
    <property type="entry name" value="HIS_ACID_PHOSPHAT_1"/>
    <property type="match status" value="1"/>
</dbReference>
<keyword evidence="2" id="KW-0378">Hydrolase</keyword>
<name>A0A9W7ZU79_9FUNG</name>
<reference evidence="4" key="1">
    <citation type="submission" date="2022-07" db="EMBL/GenBank/DDBJ databases">
        <title>Phylogenomic reconstructions and comparative analyses of Kickxellomycotina fungi.</title>
        <authorList>
            <person name="Reynolds N.K."/>
            <person name="Stajich J.E."/>
            <person name="Barry K."/>
            <person name="Grigoriev I.V."/>
            <person name="Crous P."/>
            <person name="Smith M.E."/>
        </authorList>
    </citation>
    <scope>NUCLEOTIDE SEQUENCE</scope>
    <source>
        <strain evidence="4">NBRC 100468</strain>
    </source>
</reference>
<gene>
    <name evidence="4" type="ORF">H4219_003742</name>
</gene>
<protein>
    <submittedName>
        <fullName evidence="4">Uncharacterized protein</fullName>
    </submittedName>
</protein>
<accession>A0A9W7ZU79</accession>
<dbReference type="PANTHER" id="PTHR11567:SF110">
    <property type="entry name" value="2-PHOSPHOXYLOSE PHOSPHATASE 1"/>
    <property type="match status" value="1"/>
</dbReference>
<keyword evidence="3" id="KW-0732">Signal</keyword>
<proteinExistence type="inferred from homology"/>
<dbReference type="EMBL" id="JANBPU010000100">
    <property type="protein sequence ID" value="KAJ1916527.1"/>
    <property type="molecule type" value="Genomic_DNA"/>
</dbReference>
<dbReference type="PANTHER" id="PTHR11567">
    <property type="entry name" value="ACID PHOSPHATASE-RELATED"/>
    <property type="match status" value="1"/>
</dbReference>
<comment type="caution">
    <text evidence="4">The sequence shown here is derived from an EMBL/GenBank/DDBJ whole genome shotgun (WGS) entry which is preliminary data.</text>
</comment>
<dbReference type="AlphaFoldDB" id="A0A9W7ZU79"/>
<keyword evidence="5" id="KW-1185">Reference proteome</keyword>
<evidence type="ECO:0000313" key="4">
    <source>
        <dbReference type="EMBL" id="KAJ1916527.1"/>
    </source>
</evidence>
<dbReference type="GO" id="GO:0016791">
    <property type="term" value="F:phosphatase activity"/>
    <property type="evidence" value="ECO:0007669"/>
    <property type="project" value="TreeGrafter"/>
</dbReference>
<organism evidence="4 5">
    <name type="scientific">Mycoemilia scoparia</name>
    <dbReference type="NCBI Taxonomy" id="417184"/>
    <lineage>
        <taxon>Eukaryota</taxon>
        <taxon>Fungi</taxon>
        <taxon>Fungi incertae sedis</taxon>
        <taxon>Zoopagomycota</taxon>
        <taxon>Kickxellomycotina</taxon>
        <taxon>Kickxellomycetes</taxon>
        <taxon>Kickxellales</taxon>
        <taxon>Kickxellaceae</taxon>
        <taxon>Mycoemilia</taxon>
    </lineage>
</organism>
<dbReference type="OrthoDB" id="10257284at2759"/>
<dbReference type="InterPro" id="IPR000560">
    <property type="entry name" value="His_Pase_clade-2"/>
</dbReference>
<dbReference type="Pfam" id="PF00328">
    <property type="entry name" value="His_Phos_2"/>
    <property type="match status" value="2"/>
</dbReference>
<dbReference type="CDD" id="cd07061">
    <property type="entry name" value="HP_HAP_like"/>
    <property type="match status" value="1"/>
</dbReference>
<evidence type="ECO:0000313" key="5">
    <source>
        <dbReference type="Proteomes" id="UP001150538"/>
    </source>
</evidence>
<feature type="chain" id="PRO_5040921028" evidence="3">
    <location>
        <begin position="26"/>
        <end position="503"/>
    </location>
</feature>
<dbReference type="Proteomes" id="UP001150538">
    <property type="component" value="Unassembled WGS sequence"/>
</dbReference>